<dbReference type="Proteomes" id="UP001157046">
    <property type="component" value="Unassembled WGS sequence"/>
</dbReference>
<evidence type="ECO:0000313" key="1">
    <source>
        <dbReference type="EMBL" id="GMA83028.1"/>
    </source>
</evidence>
<dbReference type="EMBL" id="BSUY01000001">
    <property type="protein sequence ID" value="GMA83028.1"/>
    <property type="molecule type" value="Genomic_DNA"/>
</dbReference>
<comment type="caution">
    <text evidence="1">The sequence shown here is derived from an EMBL/GenBank/DDBJ whole genome shotgun (WGS) entry which is preliminary data.</text>
</comment>
<keyword evidence="2" id="KW-1185">Reference proteome</keyword>
<reference evidence="2" key="1">
    <citation type="journal article" date="2019" name="Int. J. Syst. Evol. Microbiol.">
        <title>The Global Catalogue of Microorganisms (GCM) 10K type strain sequencing project: providing services to taxonomists for standard genome sequencing and annotation.</title>
        <authorList>
            <consortium name="The Broad Institute Genomics Platform"/>
            <consortium name="The Broad Institute Genome Sequencing Center for Infectious Disease"/>
            <person name="Wu L."/>
            <person name="Ma J."/>
        </authorList>
    </citation>
    <scope>NUCLEOTIDE SEQUENCE [LARGE SCALE GENOMIC DNA]</scope>
    <source>
        <strain evidence="2">NBRC 102030</strain>
    </source>
</reference>
<gene>
    <name evidence="1" type="ORF">GCM10025855_25610</name>
</gene>
<evidence type="ECO:0000313" key="2">
    <source>
        <dbReference type="Proteomes" id="UP001157046"/>
    </source>
</evidence>
<accession>A0ABQ6J6C0</accession>
<protein>
    <submittedName>
        <fullName evidence="1">Uncharacterized protein</fullName>
    </submittedName>
</protein>
<name>A0ABQ6J6C0_9GAMM</name>
<proteinExistence type="predicted"/>
<sequence length="102" mass="11248">MTASSYFTVIVELITNWVVSCLIQSGLSEDTVHISTVTISPAAWEQTCVRTVFFRRLNHHANVVGLQLFDSEHLAYSSDYPPKGKAAGISYFLQVVVISGAR</sequence>
<organism evidence="1 2">
    <name type="scientific">Shewanella glacialipiscicola</name>
    <dbReference type="NCBI Taxonomy" id="614069"/>
    <lineage>
        <taxon>Bacteria</taxon>
        <taxon>Pseudomonadati</taxon>
        <taxon>Pseudomonadota</taxon>
        <taxon>Gammaproteobacteria</taxon>
        <taxon>Alteromonadales</taxon>
        <taxon>Shewanellaceae</taxon>
        <taxon>Shewanella</taxon>
    </lineage>
</organism>